<feature type="region of interest" description="Disordered" evidence="1">
    <location>
        <begin position="31"/>
        <end position="83"/>
    </location>
</feature>
<gene>
    <name evidence="3" type="ORF">CC86DRAFT_252067</name>
</gene>
<sequence length="394" mass="44266">MSLCSKTLRALSQSRIPASRTLLPFLYQTATMQQRQPATRRSMSSRPTAEDDIPFGDADGNVPPTADEPRSSRKTTITGTERAAFEQLYRTATAQGRGQAKDSAGEHEELDQIADEYYEDDDDGSAASLDKVFDTVLQGSLRSPNAQRDRRRAPAREARSPIRPGQEPSSAKTDAPQSKKALARLAEKERIRKLRLEERERVDGLLKTAATDQQLWKTLNREVFDQLRKLDLDGTSPTHKTDASATRIVFSNYPHHLLTAIQTLCIHFPTSPLPLTILPTIKALGRSSYALGATTQLYKHLLRTAWLQQSSYTLIDTLLTDMETNIVEFDVRILDFLDAVIREHEAARSGRLGREMQMVYGMEMWIEGARKMRSWRSVVAERLGIADKVVGQPE</sequence>
<accession>A0A6A6ZR51</accession>
<dbReference type="OrthoDB" id="2444174at2759"/>
<dbReference type="InterPro" id="IPR043837">
    <property type="entry name" value="Mtf2-like_C"/>
</dbReference>
<evidence type="ECO:0000256" key="1">
    <source>
        <dbReference type="SAM" id="MobiDB-lite"/>
    </source>
</evidence>
<organism evidence="3 4">
    <name type="scientific">Ophiobolus disseminans</name>
    <dbReference type="NCBI Taxonomy" id="1469910"/>
    <lineage>
        <taxon>Eukaryota</taxon>
        <taxon>Fungi</taxon>
        <taxon>Dikarya</taxon>
        <taxon>Ascomycota</taxon>
        <taxon>Pezizomycotina</taxon>
        <taxon>Dothideomycetes</taxon>
        <taxon>Pleosporomycetidae</taxon>
        <taxon>Pleosporales</taxon>
        <taxon>Pleosporineae</taxon>
        <taxon>Phaeosphaeriaceae</taxon>
        <taxon>Ophiobolus</taxon>
    </lineage>
</organism>
<dbReference type="AlphaFoldDB" id="A0A6A6ZR51"/>
<protein>
    <recommendedName>
        <fullName evidence="2">Mtf2-like C-terminal domain-containing protein</fullName>
    </recommendedName>
</protein>
<dbReference type="GO" id="GO:0005739">
    <property type="term" value="C:mitochondrion"/>
    <property type="evidence" value="ECO:0007669"/>
    <property type="project" value="InterPro"/>
</dbReference>
<feature type="non-terminal residue" evidence="3">
    <location>
        <position position="394"/>
    </location>
</feature>
<dbReference type="EMBL" id="MU006233">
    <property type="protein sequence ID" value="KAF2822745.1"/>
    <property type="molecule type" value="Genomic_DNA"/>
</dbReference>
<dbReference type="PANTHER" id="PTHR39468">
    <property type="entry name" value="CHROMOSOME 7, WHOLE GENOME SHOTGUN SEQUENCE"/>
    <property type="match status" value="1"/>
</dbReference>
<dbReference type="InterPro" id="IPR040009">
    <property type="entry name" value="Mtf2/C5D6.12-like"/>
</dbReference>
<feature type="compositionally biased region" description="Polar residues" evidence="1">
    <location>
        <begin position="167"/>
        <end position="176"/>
    </location>
</feature>
<feature type="domain" description="Mtf2-like C-terminal" evidence="2">
    <location>
        <begin position="199"/>
        <end position="354"/>
    </location>
</feature>
<reference evidence="3" key="1">
    <citation type="journal article" date="2020" name="Stud. Mycol.">
        <title>101 Dothideomycetes genomes: a test case for predicting lifestyles and emergence of pathogens.</title>
        <authorList>
            <person name="Haridas S."/>
            <person name="Albert R."/>
            <person name="Binder M."/>
            <person name="Bloem J."/>
            <person name="Labutti K."/>
            <person name="Salamov A."/>
            <person name="Andreopoulos B."/>
            <person name="Baker S."/>
            <person name="Barry K."/>
            <person name="Bills G."/>
            <person name="Bluhm B."/>
            <person name="Cannon C."/>
            <person name="Castanera R."/>
            <person name="Culley D."/>
            <person name="Daum C."/>
            <person name="Ezra D."/>
            <person name="Gonzalez J."/>
            <person name="Henrissat B."/>
            <person name="Kuo A."/>
            <person name="Liang C."/>
            <person name="Lipzen A."/>
            <person name="Lutzoni F."/>
            <person name="Magnuson J."/>
            <person name="Mondo S."/>
            <person name="Nolan M."/>
            <person name="Ohm R."/>
            <person name="Pangilinan J."/>
            <person name="Park H.-J."/>
            <person name="Ramirez L."/>
            <person name="Alfaro M."/>
            <person name="Sun H."/>
            <person name="Tritt A."/>
            <person name="Yoshinaga Y."/>
            <person name="Zwiers L.-H."/>
            <person name="Turgeon B."/>
            <person name="Goodwin S."/>
            <person name="Spatafora J."/>
            <person name="Crous P."/>
            <person name="Grigoriev I."/>
        </authorList>
    </citation>
    <scope>NUCLEOTIDE SEQUENCE</scope>
    <source>
        <strain evidence="3">CBS 113818</strain>
    </source>
</reference>
<dbReference type="Proteomes" id="UP000799424">
    <property type="component" value="Unassembled WGS sequence"/>
</dbReference>
<name>A0A6A6ZR51_9PLEO</name>
<dbReference type="Pfam" id="PF19189">
    <property type="entry name" value="Mtf2"/>
    <property type="match status" value="1"/>
</dbReference>
<keyword evidence="4" id="KW-1185">Reference proteome</keyword>
<feature type="compositionally biased region" description="Polar residues" evidence="1">
    <location>
        <begin position="31"/>
        <end position="47"/>
    </location>
</feature>
<feature type="region of interest" description="Disordered" evidence="1">
    <location>
        <begin position="138"/>
        <end position="181"/>
    </location>
</feature>
<proteinExistence type="predicted"/>
<evidence type="ECO:0000259" key="2">
    <source>
        <dbReference type="Pfam" id="PF19189"/>
    </source>
</evidence>
<evidence type="ECO:0000313" key="3">
    <source>
        <dbReference type="EMBL" id="KAF2822745.1"/>
    </source>
</evidence>
<evidence type="ECO:0000313" key="4">
    <source>
        <dbReference type="Proteomes" id="UP000799424"/>
    </source>
</evidence>
<dbReference type="PANTHER" id="PTHR39468:SF1">
    <property type="entry name" value="MTF2-LIKE C-TERMINAL DOMAIN-CONTAINING PROTEIN"/>
    <property type="match status" value="1"/>
</dbReference>